<name>A0AAU7TII7_9ACTN</name>
<accession>A0AAU7TII7</accession>
<sequence>MELAIFGLVLLSALVLMCWKNFVAGLVAVVALMLGITIAASNGPLERPSQSFTDGTRNVIGDIGNTLFNGGGR</sequence>
<dbReference type="EMBL" id="CP158165">
    <property type="protein sequence ID" value="XBV26521.1"/>
    <property type="molecule type" value="Genomic_DNA"/>
</dbReference>
<protein>
    <submittedName>
        <fullName evidence="1">Uncharacterized protein</fullName>
    </submittedName>
</protein>
<dbReference type="RefSeq" id="WP_350279319.1">
    <property type="nucleotide sequence ID" value="NZ_CP158165.1"/>
</dbReference>
<evidence type="ECO:0000313" key="1">
    <source>
        <dbReference type="EMBL" id="XBV26521.1"/>
    </source>
</evidence>
<gene>
    <name evidence="1" type="ORF">ABN611_08835</name>
</gene>
<reference evidence="1" key="1">
    <citation type="submission" date="2024-06" db="EMBL/GenBank/DDBJ databases">
        <title>Kribbella sp. strain HUAS MG21 genome sequences.</title>
        <authorList>
            <person name="Mo P."/>
        </authorList>
    </citation>
    <scope>NUCLEOTIDE SEQUENCE</scope>
    <source>
        <strain evidence="1">HUAS MG21</strain>
    </source>
</reference>
<organism evidence="1">
    <name type="scientific">Kribbella sp. HUAS MG21</name>
    <dbReference type="NCBI Taxonomy" id="3160966"/>
    <lineage>
        <taxon>Bacteria</taxon>
        <taxon>Bacillati</taxon>
        <taxon>Actinomycetota</taxon>
        <taxon>Actinomycetes</taxon>
        <taxon>Propionibacteriales</taxon>
        <taxon>Kribbellaceae</taxon>
        <taxon>Kribbella</taxon>
    </lineage>
</organism>
<proteinExistence type="predicted"/>
<dbReference type="AlphaFoldDB" id="A0AAU7TII7"/>